<reference evidence="9" key="1">
    <citation type="submission" date="2023-06" db="EMBL/GenBank/DDBJ databases">
        <authorList>
            <consortium name="Lawrence Berkeley National Laboratory"/>
            <person name="Ahrendt S."/>
            <person name="Sahu N."/>
            <person name="Indic B."/>
            <person name="Wong-Bajracharya J."/>
            <person name="Merenyi Z."/>
            <person name="Ke H.-M."/>
            <person name="Monk M."/>
            <person name="Kocsube S."/>
            <person name="Drula E."/>
            <person name="Lipzen A."/>
            <person name="Balint B."/>
            <person name="Henrissat B."/>
            <person name="Andreopoulos B."/>
            <person name="Martin F.M."/>
            <person name="Harder C.B."/>
            <person name="Rigling D."/>
            <person name="Ford K.L."/>
            <person name="Foster G.D."/>
            <person name="Pangilinan J."/>
            <person name="Papanicolaou A."/>
            <person name="Barry K."/>
            <person name="LaButti K."/>
            <person name="Viragh M."/>
            <person name="Koriabine M."/>
            <person name="Yan M."/>
            <person name="Riley R."/>
            <person name="Champramary S."/>
            <person name="Plett K.L."/>
            <person name="Tsai I.J."/>
            <person name="Slot J."/>
            <person name="Sipos G."/>
            <person name="Plett J."/>
            <person name="Nagy L.G."/>
            <person name="Grigoriev I.V."/>
        </authorList>
    </citation>
    <scope>NUCLEOTIDE SEQUENCE</scope>
    <source>
        <strain evidence="9">CCBAS 213</strain>
    </source>
</reference>
<feature type="transmembrane region" description="Helical" evidence="8">
    <location>
        <begin position="173"/>
        <end position="194"/>
    </location>
</feature>
<dbReference type="InterPro" id="IPR000537">
    <property type="entry name" value="UbiA_prenyltransferase"/>
</dbReference>
<evidence type="ECO:0000256" key="2">
    <source>
        <dbReference type="ARBA" id="ARBA00004141"/>
    </source>
</evidence>
<proteinExistence type="inferred from homology"/>
<keyword evidence="7 8" id="KW-0472">Membrane</keyword>
<dbReference type="AlphaFoldDB" id="A0AA39K1S8"/>
<accession>A0AA39K1S8</accession>
<evidence type="ECO:0000256" key="1">
    <source>
        <dbReference type="ARBA" id="ARBA00001946"/>
    </source>
</evidence>
<dbReference type="RefSeq" id="XP_060328271.1">
    <property type="nucleotide sequence ID" value="XM_060479446.1"/>
</dbReference>
<organism evidence="9 10">
    <name type="scientific">Armillaria tabescens</name>
    <name type="common">Ringless honey mushroom</name>
    <name type="synonym">Agaricus tabescens</name>
    <dbReference type="NCBI Taxonomy" id="1929756"/>
    <lineage>
        <taxon>Eukaryota</taxon>
        <taxon>Fungi</taxon>
        <taxon>Dikarya</taxon>
        <taxon>Basidiomycota</taxon>
        <taxon>Agaricomycotina</taxon>
        <taxon>Agaricomycetes</taxon>
        <taxon>Agaricomycetidae</taxon>
        <taxon>Agaricales</taxon>
        <taxon>Marasmiineae</taxon>
        <taxon>Physalacriaceae</taxon>
        <taxon>Desarmillaria</taxon>
    </lineage>
</organism>
<comment type="cofactor">
    <cofactor evidence="1">
        <name>Mg(2+)</name>
        <dbReference type="ChEBI" id="CHEBI:18420"/>
    </cofactor>
</comment>
<dbReference type="GO" id="GO:0006744">
    <property type="term" value="P:ubiquinone biosynthetic process"/>
    <property type="evidence" value="ECO:0007669"/>
    <property type="project" value="TreeGrafter"/>
</dbReference>
<evidence type="ECO:0000313" key="9">
    <source>
        <dbReference type="EMBL" id="KAK0452935.1"/>
    </source>
</evidence>
<name>A0AA39K1S8_ARMTA</name>
<evidence type="ECO:0000256" key="4">
    <source>
        <dbReference type="ARBA" id="ARBA00022679"/>
    </source>
</evidence>
<comment type="subcellular location">
    <subcellularLocation>
        <location evidence="2">Membrane</location>
        <topology evidence="2">Multi-pass membrane protein</topology>
    </subcellularLocation>
</comment>
<dbReference type="GO" id="GO:0016765">
    <property type="term" value="F:transferase activity, transferring alkyl or aryl (other than methyl) groups"/>
    <property type="evidence" value="ECO:0007669"/>
    <property type="project" value="InterPro"/>
</dbReference>
<feature type="transmembrane region" description="Helical" evidence="8">
    <location>
        <begin position="304"/>
        <end position="325"/>
    </location>
</feature>
<feature type="transmembrane region" description="Helical" evidence="8">
    <location>
        <begin position="200"/>
        <end position="218"/>
    </location>
</feature>
<keyword evidence="10" id="KW-1185">Reference proteome</keyword>
<feature type="transmembrane region" description="Helical" evidence="8">
    <location>
        <begin position="63"/>
        <end position="86"/>
    </location>
</feature>
<evidence type="ECO:0000256" key="7">
    <source>
        <dbReference type="ARBA" id="ARBA00023136"/>
    </source>
</evidence>
<feature type="transmembrane region" description="Helical" evidence="8">
    <location>
        <begin position="273"/>
        <end position="292"/>
    </location>
</feature>
<sequence>MALSTSSCSLSPASLVSKKGSRVTITSSFVSIFSNIKTLLAPPTRTEIVHVESSAVSKMGWDVLLYFFQWVGVDPSWSLAMVYHVYPELTGMECLTRAAVYFFLCIGIKCLIMTIDDILDYDIDANVERTKNRALPRGAISIERVWLFFALQVVIGVFSAYKYSSIQSAHFHYFAPIPLSLMFNIDIYMGWAVLAPDSQIPYHALTAAYIGATMWTITYETVYQHQDKVDDVRIGMKSLAILCGRYTIFVCSATTIGFAGLMAWARYLNEQGVAYYVAVVLSASVLLKVLLVMDIDKRRECMRFFLHTPTFGNLILTGLIVDVVVQRAVEGISL</sequence>
<dbReference type="EMBL" id="JAUEPS010000029">
    <property type="protein sequence ID" value="KAK0452935.1"/>
    <property type="molecule type" value="Genomic_DNA"/>
</dbReference>
<dbReference type="FunFam" id="1.20.120.1780:FF:000001">
    <property type="entry name" value="4-hydroxybenzoate octaprenyltransferase"/>
    <property type="match status" value="1"/>
</dbReference>
<evidence type="ECO:0000256" key="5">
    <source>
        <dbReference type="ARBA" id="ARBA00022692"/>
    </source>
</evidence>
<feature type="transmembrane region" description="Helical" evidence="8">
    <location>
        <begin position="145"/>
        <end position="161"/>
    </location>
</feature>
<dbReference type="InterPro" id="IPR039653">
    <property type="entry name" value="Prenyltransferase"/>
</dbReference>
<feature type="transmembrane region" description="Helical" evidence="8">
    <location>
        <begin position="239"/>
        <end position="267"/>
    </location>
</feature>
<evidence type="ECO:0000256" key="8">
    <source>
        <dbReference type="SAM" id="Phobius"/>
    </source>
</evidence>
<keyword evidence="6 8" id="KW-1133">Transmembrane helix</keyword>
<feature type="transmembrane region" description="Helical" evidence="8">
    <location>
        <begin position="98"/>
        <end position="115"/>
    </location>
</feature>
<evidence type="ECO:0000256" key="6">
    <source>
        <dbReference type="ARBA" id="ARBA00022989"/>
    </source>
</evidence>
<protein>
    <submittedName>
        <fullName evidence="9">Uncharacterized protein</fullName>
    </submittedName>
</protein>
<keyword evidence="5 8" id="KW-0812">Transmembrane</keyword>
<dbReference type="PANTHER" id="PTHR11048">
    <property type="entry name" value="PRENYLTRANSFERASES"/>
    <property type="match status" value="1"/>
</dbReference>
<dbReference type="Proteomes" id="UP001175211">
    <property type="component" value="Unassembled WGS sequence"/>
</dbReference>
<gene>
    <name evidence="9" type="ORF">EV420DRAFT_1697675</name>
</gene>
<comment type="similarity">
    <text evidence="3">Belongs to the UbiA prenyltransferase family.</text>
</comment>
<evidence type="ECO:0000313" key="10">
    <source>
        <dbReference type="Proteomes" id="UP001175211"/>
    </source>
</evidence>
<dbReference type="GeneID" id="85362994"/>
<dbReference type="Gene3D" id="1.20.120.1780">
    <property type="entry name" value="UbiA prenyltransferase"/>
    <property type="match status" value="1"/>
</dbReference>
<keyword evidence="4" id="KW-0808">Transferase</keyword>
<dbReference type="InterPro" id="IPR044878">
    <property type="entry name" value="UbiA_sf"/>
</dbReference>
<dbReference type="GO" id="GO:0005743">
    <property type="term" value="C:mitochondrial inner membrane"/>
    <property type="evidence" value="ECO:0007669"/>
    <property type="project" value="TreeGrafter"/>
</dbReference>
<comment type="caution">
    <text evidence="9">The sequence shown here is derived from an EMBL/GenBank/DDBJ whole genome shotgun (WGS) entry which is preliminary data.</text>
</comment>
<dbReference type="Gene3D" id="1.10.357.140">
    <property type="entry name" value="UbiA prenyltransferase"/>
    <property type="match status" value="1"/>
</dbReference>
<dbReference type="Pfam" id="PF01040">
    <property type="entry name" value="UbiA"/>
    <property type="match status" value="1"/>
</dbReference>
<evidence type="ECO:0000256" key="3">
    <source>
        <dbReference type="ARBA" id="ARBA00005985"/>
    </source>
</evidence>
<dbReference type="PANTHER" id="PTHR11048:SF28">
    <property type="entry name" value="4-HYDROXYBENZOATE POLYPRENYLTRANSFERASE, MITOCHONDRIAL"/>
    <property type="match status" value="1"/>
</dbReference>